<dbReference type="InterPro" id="IPR011622">
    <property type="entry name" value="7TMR_DISM_rcpt_extracell_dom2"/>
</dbReference>
<dbReference type="InterPro" id="IPR018060">
    <property type="entry name" value="HTH_AraC"/>
</dbReference>
<evidence type="ECO:0000313" key="7">
    <source>
        <dbReference type="EMBL" id="TGN14113.1"/>
    </source>
</evidence>
<protein>
    <submittedName>
        <fullName evidence="7">Helix-turn-helix domain-containing protein</fullName>
    </submittedName>
</protein>
<feature type="transmembrane region" description="Helical" evidence="4">
    <location>
        <begin position="176"/>
        <end position="196"/>
    </location>
</feature>
<dbReference type="PROSITE" id="PS51257">
    <property type="entry name" value="PROKAR_LIPOPROTEIN"/>
    <property type="match status" value="1"/>
</dbReference>
<dbReference type="GO" id="GO:0043565">
    <property type="term" value="F:sequence-specific DNA binding"/>
    <property type="evidence" value="ECO:0007669"/>
    <property type="project" value="InterPro"/>
</dbReference>
<dbReference type="OrthoDB" id="328830at2"/>
<keyword evidence="8" id="KW-1185">Reference proteome</keyword>
<dbReference type="Pfam" id="PF12833">
    <property type="entry name" value="HTH_18"/>
    <property type="match status" value="1"/>
</dbReference>
<keyword evidence="2" id="KW-0238">DNA-binding</keyword>
<dbReference type="PRINTS" id="PR00032">
    <property type="entry name" value="HTHARAC"/>
</dbReference>
<feature type="transmembrane region" description="Helical" evidence="4">
    <location>
        <begin position="203"/>
        <end position="219"/>
    </location>
</feature>
<dbReference type="Proteomes" id="UP000298264">
    <property type="component" value="Unassembled WGS sequence"/>
</dbReference>
<dbReference type="PANTHER" id="PTHR43280">
    <property type="entry name" value="ARAC-FAMILY TRANSCRIPTIONAL REGULATOR"/>
    <property type="match status" value="1"/>
</dbReference>
<keyword evidence="5" id="KW-0732">Signal</keyword>
<name>A0A4R9LTU2_9LEPT</name>
<feature type="transmembrane region" description="Helical" evidence="4">
    <location>
        <begin position="327"/>
        <end position="350"/>
    </location>
</feature>
<dbReference type="PROSITE" id="PS01124">
    <property type="entry name" value="HTH_ARAC_FAMILY_2"/>
    <property type="match status" value="1"/>
</dbReference>
<feature type="transmembrane region" description="Helical" evidence="4">
    <location>
        <begin position="295"/>
        <end position="315"/>
    </location>
</feature>
<accession>A0A4R9LTU2</accession>
<dbReference type="SUPFAM" id="SSF46689">
    <property type="entry name" value="Homeodomain-like"/>
    <property type="match status" value="1"/>
</dbReference>
<dbReference type="PANTHER" id="PTHR43280:SF29">
    <property type="entry name" value="ARAC-FAMILY TRANSCRIPTIONAL REGULATOR"/>
    <property type="match status" value="1"/>
</dbReference>
<dbReference type="GO" id="GO:0003700">
    <property type="term" value="F:DNA-binding transcription factor activity"/>
    <property type="evidence" value="ECO:0007669"/>
    <property type="project" value="InterPro"/>
</dbReference>
<evidence type="ECO:0000256" key="1">
    <source>
        <dbReference type="ARBA" id="ARBA00023015"/>
    </source>
</evidence>
<evidence type="ECO:0000256" key="4">
    <source>
        <dbReference type="SAM" id="Phobius"/>
    </source>
</evidence>
<feature type="domain" description="HTH araC/xylS-type" evidence="6">
    <location>
        <begin position="415"/>
        <end position="521"/>
    </location>
</feature>
<dbReference type="Pfam" id="PF07696">
    <property type="entry name" value="7TMR-DISMED2"/>
    <property type="match status" value="1"/>
</dbReference>
<reference evidence="7" key="1">
    <citation type="journal article" date="2019" name="PLoS Negl. Trop. Dis.">
        <title>Revisiting the worldwide diversity of Leptospira species in the environment.</title>
        <authorList>
            <person name="Vincent A.T."/>
            <person name="Schiettekatte O."/>
            <person name="Bourhy P."/>
            <person name="Veyrier F.J."/>
            <person name="Picardeau M."/>
        </authorList>
    </citation>
    <scope>NUCLEOTIDE SEQUENCE [LARGE SCALE GENOMIC DNA]</scope>
    <source>
        <strain evidence="7">201400974</strain>
    </source>
</reference>
<comment type="caution">
    <text evidence="7">The sequence shown here is derived from an EMBL/GenBank/DDBJ whole genome shotgun (WGS) entry which is preliminary data.</text>
</comment>
<evidence type="ECO:0000256" key="5">
    <source>
        <dbReference type="SAM" id="SignalP"/>
    </source>
</evidence>
<dbReference type="RefSeq" id="WP_135762856.1">
    <property type="nucleotide sequence ID" value="NZ_RQHV01000014.1"/>
</dbReference>
<evidence type="ECO:0000259" key="6">
    <source>
        <dbReference type="PROSITE" id="PS01124"/>
    </source>
</evidence>
<keyword evidence="4" id="KW-0812">Transmembrane</keyword>
<evidence type="ECO:0000313" key="8">
    <source>
        <dbReference type="Proteomes" id="UP000298264"/>
    </source>
</evidence>
<evidence type="ECO:0000256" key="2">
    <source>
        <dbReference type="ARBA" id="ARBA00023125"/>
    </source>
</evidence>
<dbReference type="InterPro" id="IPR009057">
    <property type="entry name" value="Homeodomain-like_sf"/>
</dbReference>
<dbReference type="PROSITE" id="PS00041">
    <property type="entry name" value="HTH_ARAC_FAMILY_1"/>
    <property type="match status" value="1"/>
</dbReference>
<keyword evidence="3" id="KW-0804">Transcription</keyword>
<keyword evidence="4" id="KW-0472">Membrane</keyword>
<organism evidence="7 8">
    <name type="scientific">Leptospira ilyithenensis</name>
    <dbReference type="NCBI Taxonomy" id="2484901"/>
    <lineage>
        <taxon>Bacteria</taxon>
        <taxon>Pseudomonadati</taxon>
        <taxon>Spirochaetota</taxon>
        <taxon>Spirochaetia</taxon>
        <taxon>Leptospirales</taxon>
        <taxon>Leptospiraceae</taxon>
        <taxon>Leptospira</taxon>
    </lineage>
</organism>
<feature type="signal peptide" evidence="5">
    <location>
        <begin position="1"/>
        <end position="24"/>
    </location>
</feature>
<dbReference type="Gene3D" id="1.10.10.60">
    <property type="entry name" value="Homeodomain-like"/>
    <property type="match status" value="1"/>
</dbReference>
<evidence type="ECO:0000256" key="3">
    <source>
        <dbReference type="ARBA" id="ARBA00023163"/>
    </source>
</evidence>
<dbReference type="InterPro" id="IPR011623">
    <property type="entry name" value="7TMR_DISM_rcpt_extracell_dom1"/>
</dbReference>
<keyword evidence="1" id="KW-0805">Transcription regulation</keyword>
<gene>
    <name evidence="7" type="ORF">EHS11_02560</name>
</gene>
<feature type="transmembrane region" description="Helical" evidence="4">
    <location>
        <begin position="239"/>
        <end position="259"/>
    </location>
</feature>
<dbReference type="AlphaFoldDB" id="A0A4R9LTU2"/>
<dbReference type="InterPro" id="IPR018062">
    <property type="entry name" value="HTH_AraC-typ_CS"/>
</dbReference>
<dbReference type="Gene3D" id="2.60.40.2380">
    <property type="match status" value="1"/>
</dbReference>
<dbReference type="SMART" id="SM00342">
    <property type="entry name" value="HTH_ARAC"/>
    <property type="match status" value="1"/>
</dbReference>
<feature type="transmembrane region" description="Helical" evidence="4">
    <location>
        <begin position="356"/>
        <end position="376"/>
    </location>
</feature>
<dbReference type="Pfam" id="PF07695">
    <property type="entry name" value="7TMR-DISM_7TM"/>
    <property type="match status" value="1"/>
</dbReference>
<dbReference type="InterPro" id="IPR020449">
    <property type="entry name" value="Tscrpt_reg_AraC-type_HTH"/>
</dbReference>
<feature type="chain" id="PRO_5020814004" evidence="5">
    <location>
        <begin position="25"/>
        <end position="529"/>
    </location>
</feature>
<sequence length="529" mass="61159">MKSIRLFPLVFAILAGLSCSNAGKDEINITNRFEFYRDSTHNSTLAEIRSAKDWQKISDDTLSFNFTKDAIWLRGSVSDEAFQSGRIISLEWKALDSGILYFPDERNSYRSFQTGDTLQKSLWTLPEALDPSFQIPSEKTKGYLYIRLESKSLISFPIRSMDEKTFHNKIVLETSIIWLILGFCAVMFIVSLFYLFAFRLYEFFYYAVYVLTTTIWYNGQFGNSFHTFWPDAIWWQNRSTIFSLALGIAVSFQFVRMFLETKTKTPITDKFLMVLGIVGFVSSLCILFTKTIVIFSRIVSAIYLVSIPIILVTGIRIYLKGEKRIKFFLLSWGTYLCSGYSSIFYYLGIIPYSLPVIYGSVFIFPIDLFFLLFNLLQKYQALAGERNEILHRLLTTNRAQDPRYTKSKLGFVDTNKSLTRLEEWMRQSKPYLDEKLDLEKTSLAIGLNVQQTSELINSKIGMSFRAYLNSYRMEDAKELLKNKPDMSVLSIAFATGFGSKSTFNNEFKKSIGMTPIEYRKDRSNAKKKD</sequence>
<feature type="transmembrane region" description="Helical" evidence="4">
    <location>
        <begin position="271"/>
        <end position="289"/>
    </location>
</feature>
<keyword evidence="4" id="KW-1133">Transmembrane helix</keyword>
<dbReference type="EMBL" id="RQHV01000014">
    <property type="protein sequence ID" value="TGN14113.1"/>
    <property type="molecule type" value="Genomic_DNA"/>
</dbReference>
<proteinExistence type="predicted"/>